<dbReference type="InterPro" id="IPR050109">
    <property type="entry name" value="HTH-type_TetR-like_transc_reg"/>
</dbReference>
<dbReference type="PROSITE" id="PS50977">
    <property type="entry name" value="HTH_TETR_2"/>
    <property type="match status" value="1"/>
</dbReference>
<dbReference type="SUPFAM" id="SSF48498">
    <property type="entry name" value="Tetracyclin repressor-like, C-terminal domain"/>
    <property type="match status" value="1"/>
</dbReference>
<protein>
    <submittedName>
        <fullName evidence="8">TetR family transcriptional regulator</fullName>
    </submittedName>
    <submittedName>
        <fullName evidence="7">TetR/AcrR family transcriptional regulator</fullName>
    </submittedName>
</protein>
<dbReference type="InterPro" id="IPR009057">
    <property type="entry name" value="Homeodomain-like_sf"/>
</dbReference>
<organism evidence="7 9">
    <name type="scientific">Streptomyces griseoviridis</name>
    <dbReference type="NCBI Taxonomy" id="45398"/>
    <lineage>
        <taxon>Bacteria</taxon>
        <taxon>Bacillati</taxon>
        <taxon>Actinomycetota</taxon>
        <taxon>Actinomycetes</taxon>
        <taxon>Kitasatosporales</taxon>
        <taxon>Streptomycetaceae</taxon>
        <taxon>Streptomyces</taxon>
    </lineage>
</organism>
<proteinExistence type="predicted"/>
<feature type="DNA-binding region" description="H-T-H motif" evidence="4">
    <location>
        <begin position="24"/>
        <end position="43"/>
    </location>
</feature>
<dbReference type="SUPFAM" id="SSF46689">
    <property type="entry name" value="Homeodomain-like"/>
    <property type="match status" value="1"/>
</dbReference>
<keyword evidence="10" id="KW-1185">Reference proteome</keyword>
<evidence type="ECO:0000259" key="6">
    <source>
        <dbReference type="PROSITE" id="PS50977"/>
    </source>
</evidence>
<dbReference type="Pfam" id="PF13305">
    <property type="entry name" value="TetR_C_33"/>
    <property type="match status" value="1"/>
</dbReference>
<evidence type="ECO:0000256" key="2">
    <source>
        <dbReference type="ARBA" id="ARBA00023125"/>
    </source>
</evidence>
<dbReference type="Pfam" id="PF00440">
    <property type="entry name" value="TetR_N"/>
    <property type="match status" value="1"/>
</dbReference>
<dbReference type="GO" id="GO:0000976">
    <property type="term" value="F:transcription cis-regulatory region binding"/>
    <property type="evidence" value="ECO:0007669"/>
    <property type="project" value="TreeGrafter"/>
</dbReference>
<dbReference type="AlphaFoldDB" id="A0A3Q9KSA1"/>
<keyword evidence="2 4" id="KW-0238">DNA-binding</keyword>
<dbReference type="Gene3D" id="1.10.357.10">
    <property type="entry name" value="Tetracycline Repressor, domain 2"/>
    <property type="match status" value="1"/>
</dbReference>
<keyword evidence="3" id="KW-0804">Transcription</keyword>
<dbReference type="Proteomes" id="UP000501753">
    <property type="component" value="Chromosome"/>
</dbReference>
<evidence type="ECO:0000256" key="1">
    <source>
        <dbReference type="ARBA" id="ARBA00023015"/>
    </source>
</evidence>
<dbReference type="Proteomes" id="UP000271291">
    <property type="component" value="Chromosome"/>
</dbReference>
<dbReference type="RefSeq" id="WP_127176122.1">
    <property type="nucleotide sequence ID" value="NZ_CP029078.1"/>
</dbReference>
<dbReference type="InterPro" id="IPR025996">
    <property type="entry name" value="MT1864/Rv1816-like_C"/>
</dbReference>
<feature type="compositionally biased region" description="Basic and acidic residues" evidence="5">
    <location>
        <begin position="244"/>
        <end position="254"/>
    </location>
</feature>
<keyword evidence="1" id="KW-0805">Transcription regulation</keyword>
<dbReference type="PANTHER" id="PTHR30055:SF209">
    <property type="entry name" value="POSSIBLE TRANSCRIPTIONAL REGULATORY PROTEIN (PROBABLY TETR-FAMILY)"/>
    <property type="match status" value="1"/>
</dbReference>
<sequence length="254" mass="26803">MDAREKILDAATTLLAGAPVADVSTRAVCEAAGVGAPMLYRLFGDKAGLLAAVVDRGFEEYLNSKRQARPSADPVADLRAGWDNHLRFALEHPHHYRLMYSPELTVPPAAVEEAHALLGAILERCAVAGRLTVPPALATQMIMSANVGAALSILTRPEQYPDPAFSERLRDAVLDAVTCPADPGKVPGAEPDHAVPVAAATLAARLRAERTPVFTTAESALLEQWLDKLGKSGRSAGGGGGEGETERARVVDET</sequence>
<reference evidence="8 10" key="1">
    <citation type="submission" date="2018-04" db="EMBL/GenBank/DDBJ databases">
        <title>Complete genome sequences of Streptomyces griseoviridis K61 and characterization of antagonistic properties of biological control agents.</title>
        <authorList>
            <person name="Mariita R.M."/>
            <person name="Sello J.K."/>
        </authorList>
    </citation>
    <scope>NUCLEOTIDE SEQUENCE [LARGE SCALE GENOMIC DNA]</scope>
    <source>
        <strain evidence="8 10">K61</strain>
    </source>
</reference>
<dbReference type="KEGG" id="sgd:ELQ87_02040"/>
<evidence type="ECO:0000256" key="3">
    <source>
        <dbReference type="ARBA" id="ARBA00023163"/>
    </source>
</evidence>
<gene>
    <name evidence="8" type="ORF">DDJ31_37320</name>
    <name evidence="7" type="ORF">ELQ87_02040</name>
</gene>
<evidence type="ECO:0000256" key="4">
    <source>
        <dbReference type="PROSITE-ProRule" id="PRU00335"/>
    </source>
</evidence>
<accession>A0A3Q9KSA1</accession>
<evidence type="ECO:0000256" key="5">
    <source>
        <dbReference type="SAM" id="MobiDB-lite"/>
    </source>
</evidence>
<dbReference type="PANTHER" id="PTHR30055">
    <property type="entry name" value="HTH-TYPE TRANSCRIPTIONAL REGULATOR RUTR"/>
    <property type="match status" value="1"/>
</dbReference>
<evidence type="ECO:0000313" key="7">
    <source>
        <dbReference type="EMBL" id="AZS83208.1"/>
    </source>
</evidence>
<dbReference type="InterPro" id="IPR001647">
    <property type="entry name" value="HTH_TetR"/>
</dbReference>
<feature type="region of interest" description="Disordered" evidence="5">
    <location>
        <begin position="231"/>
        <end position="254"/>
    </location>
</feature>
<dbReference type="OrthoDB" id="3784817at2"/>
<dbReference type="InterPro" id="IPR036271">
    <property type="entry name" value="Tet_transcr_reg_TetR-rel_C_sf"/>
</dbReference>
<evidence type="ECO:0000313" key="10">
    <source>
        <dbReference type="Proteomes" id="UP000501753"/>
    </source>
</evidence>
<feature type="domain" description="HTH tetR-type" evidence="6">
    <location>
        <begin position="1"/>
        <end position="61"/>
    </location>
</feature>
<dbReference type="EMBL" id="CP029078">
    <property type="protein sequence ID" value="QCN89938.1"/>
    <property type="molecule type" value="Genomic_DNA"/>
</dbReference>
<reference evidence="7 9" key="2">
    <citation type="submission" date="2018-12" db="EMBL/GenBank/DDBJ databases">
        <title>Streptomyces griseoviridis F1-27 complete genome.</title>
        <authorList>
            <person name="Mariita R.M."/>
            <person name="Sello J.K."/>
        </authorList>
    </citation>
    <scope>NUCLEOTIDE SEQUENCE [LARGE SCALE GENOMIC DNA]</scope>
    <source>
        <strain evidence="7 9">F1-27</strain>
    </source>
</reference>
<name>A0A3Q9KSA1_STRGD</name>
<dbReference type="EMBL" id="CP034687">
    <property type="protein sequence ID" value="AZS83208.1"/>
    <property type="molecule type" value="Genomic_DNA"/>
</dbReference>
<evidence type="ECO:0000313" key="9">
    <source>
        <dbReference type="Proteomes" id="UP000271291"/>
    </source>
</evidence>
<evidence type="ECO:0000313" key="8">
    <source>
        <dbReference type="EMBL" id="QCN89938.1"/>
    </source>
</evidence>
<dbReference type="GO" id="GO:0003700">
    <property type="term" value="F:DNA-binding transcription factor activity"/>
    <property type="evidence" value="ECO:0007669"/>
    <property type="project" value="TreeGrafter"/>
</dbReference>